<feature type="compositionally biased region" description="Basic residues" evidence="1">
    <location>
        <begin position="92"/>
        <end position="104"/>
    </location>
</feature>
<feature type="region of interest" description="Disordered" evidence="1">
    <location>
        <begin position="63"/>
        <end position="110"/>
    </location>
</feature>
<protein>
    <submittedName>
        <fullName evidence="2">Uncharacterized protein</fullName>
    </submittedName>
</protein>
<keyword evidence="3" id="KW-1185">Reference proteome</keyword>
<feature type="region of interest" description="Disordered" evidence="1">
    <location>
        <begin position="1"/>
        <end position="20"/>
    </location>
</feature>
<evidence type="ECO:0000313" key="2">
    <source>
        <dbReference type="EMBL" id="GBM65487.1"/>
    </source>
</evidence>
<name>A0A4Y2HJK0_ARAVE</name>
<evidence type="ECO:0000256" key="1">
    <source>
        <dbReference type="SAM" id="MobiDB-lite"/>
    </source>
</evidence>
<reference evidence="2 3" key="1">
    <citation type="journal article" date="2019" name="Sci. Rep.">
        <title>Orb-weaving spider Araneus ventricosus genome elucidates the spidroin gene catalogue.</title>
        <authorList>
            <person name="Kono N."/>
            <person name="Nakamura H."/>
            <person name="Ohtoshi R."/>
            <person name="Moran D.A.P."/>
            <person name="Shinohara A."/>
            <person name="Yoshida Y."/>
            <person name="Fujiwara M."/>
            <person name="Mori M."/>
            <person name="Tomita M."/>
            <person name="Arakawa K."/>
        </authorList>
    </citation>
    <scope>NUCLEOTIDE SEQUENCE [LARGE SCALE GENOMIC DNA]</scope>
</reference>
<dbReference type="AlphaFoldDB" id="A0A4Y2HJK0"/>
<accession>A0A4Y2HJK0</accession>
<organism evidence="2 3">
    <name type="scientific">Araneus ventricosus</name>
    <name type="common">Orbweaver spider</name>
    <name type="synonym">Epeira ventricosa</name>
    <dbReference type="NCBI Taxonomy" id="182803"/>
    <lineage>
        <taxon>Eukaryota</taxon>
        <taxon>Metazoa</taxon>
        <taxon>Ecdysozoa</taxon>
        <taxon>Arthropoda</taxon>
        <taxon>Chelicerata</taxon>
        <taxon>Arachnida</taxon>
        <taxon>Araneae</taxon>
        <taxon>Araneomorphae</taxon>
        <taxon>Entelegynae</taxon>
        <taxon>Araneoidea</taxon>
        <taxon>Araneidae</taxon>
        <taxon>Araneus</taxon>
    </lineage>
</organism>
<dbReference type="Proteomes" id="UP000499080">
    <property type="component" value="Unassembled WGS sequence"/>
</dbReference>
<evidence type="ECO:0000313" key="3">
    <source>
        <dbReference type="Proteomes" id="UP000499080"/>
    </source>
</evidence>
<sequence length="110" mass="12277">MSHANTSPPNLHTTPTEEHLVPTDLKCIMPEDTAVLRRNRISNMEPFVPKLKPCPQATSVDFQEKADPMSSSSGNCPRCLHGMPMSEERGTHCSRRGSVRHRASRRAERG</sequence>
<proteinExistence type="predicted"/>
<comment type="caution">
    <text evidence="2">The sequence shown here is derived from an EMBL/GenBank/DDBJ whole genome shotgun (WGS) entry which is preliminary data.</text>
</comment>
<feature type="compositionally biased region" description="Polar residues" evidence="1">
    <location>
        <begin position="1"/>
        <end position="14"/>
    </location>
</feature>
<gene>
    <name evidence="2" type="ORF">AVEN_223584_1</name>
</gene>
<dbReference type="EMBL" id="BGPR01001980">
    <property type="protein sequence ID" value="GBM65487.1"/>
    <property type="molecule type" value="Genomic_DNA"/>
</dbReference>